<dbReference type="SMART" id="SM00487">
    <property type="entry name" value="DEXDc"/>
    <property type="match status" value="1"/>
</dbReference>
<proteinExistence type="predicted"/>
<organism evidence="8 9">
    <name type="scientific">Cylindrotheca closterium</name>
    <dbReference type="NCBI Taxonomy" id="2856"/>
    <lineage>
        <taxon>Eukaryota</taxon>
        <taxon>Sar</taxon>
        <taxon>Stramenopiles</taxon>
        <taxon>Ochrophyta</taxon>
        <taxon>Bacillariophyta</taxon>
        <taxon>Bacillariophyceae</taxon>
        <taxon>Bacillariophycidae</taxon>
        <taxon>Bacillariales</taxon>
        <taxon>Bacillariaceae</taxon>
        <taxon>Cylindrotheca</taxon>
    </lineage>
</organism>
<dbReference type="CDD" id="cd18787">
    <property type="entry name" value="SF2_C_DEAD"/>
    <property type="match status" value="1"/>
</dbReference>
<keyword evidence="2" id="KW-0378">Hydrolase</keyword>
<evidence type="ECO:0008006" key="10">
    <source>
        <dbReference type="Google" id="ProtNLM"/>
    </source>
</evidence>
<dbReference type="InterPro" id="IPR011545">
    <property type="entry name" value="DEAD/DEAH_box_helicase_dom"/>
</dbReference>
<dbReference type="Proteomes" id="UP001295423">
    <property type="component" value="Unassembled WGS sequence"/>
</dbReference>
<evidence type="ECO:0000313" key="9">
    <source>
        <dbReference type="Proteomes" id="UP001295423"/>
    </source>
</evidence>
<dbReference type="PANTHER" id="PTHR47959:SF1">
    <property type="entry name" value="ATP-DEPENDENT RNA HELICASE DBPA"/>
    <property type="match status" value="1"/>
</dbReference>
<feature type="region of interest" description="Disordered" evidence="5">
    <location>
        <begin position="808"/>
        <end position="871"/>
    </location>
</feature>
<evidence type="ECO:0000256" key="4">
    <source>
        <dbReference type="ARBA" id="ARBA00022840"/>
    </source>
</evidence>
<dbReference type="InterPro" id="IPR000629">
    <property type="entry name" value="RNA-helicase_DEAD-box_CS"/>
</dbReference>
<dbReference type="InterPro" id="IPR001650">
    <property type="entry name" value="Helicase_C-like"/>
</dbReference>
<keyword evidence="4" id="KW-0067">ATP-binding</keyword>
<dbReference type="AlphaFoldDB" id="A0AAD2FPH8"/>
<dbReference type="PROSITE" id="PS51194">
    <property type="entry name" value="HELICASE_CTER"/>
    <property type="match status" value="1"/>
</dbReference>
<protein>
    <recommendedName>
        <fullName evidence="10">RNA helicase</fullName>
    </recommendedName>
</protein>
<evidence type="ECO:0000256" key="1">
    <source>
        <dbReference type="ARBA" id="ARBA00022741"/>
    </source>
</evidence>
<dbReference type="GO" id="GO:0005524">
    <property type="term" value="F:ATP binding"/>
    <property type="evidence" value="ECO:0007669"/>
    <property type="project" value="UniProtKB-KW"/>
</dbReference>
<feature type="region of interest" description="Disordered" evidence="5">
    <location>
        <begin position="309"/>
        <end position="345"/>
    </location>
</feature>
<evidence type="ECO:0000256" key="2">
    <source>
        <dbReference type="ARBA" id="ARBA00022801"/>
    </source>
</evidence>
<accession>A0AAD2FPH8</accession>
<dbReference type="SUPFAM" id="SSF52540">
    <property type="entry name" value="P-loop containing nucleoside triphosphate hydrolases"/>
    <property type="match status" value="1"/>
</dbReference>
<dbReference type="GO" id="GO:0016787">
    <property type="term" value="F:hydrolase activity"/>
    <property type="evidence" value="ECO:0007669"/>
    <property type="project" value="UniProtKB-KW"/>
</dbReference>
<evidence type="ECO:0000256" key="5">
    <source>
        <dbReference type="SAM" id="MobiDB-lite"/>
    </source>
</evidence>
<reference evidence="8" key="1">
    <citation type="submission" date="2023-08" db="EMBL/GenBank/DDBJ databases">
        <authorList>
            <person name="Audoor S."/>
            <person name="Bilcke G."/>
        </authorList>
    </citation>
    <scope>NUCLEOTIDE SEQUENCE</scope>
</reference>
<feature type="region of interest" description="Disordered" evidence="5">
    <location>
        <begin position="264"/>
        <end position="296"/>
    </location>
</feature>
<dbReference type="InterPro" id="IPR027417">
    <property type="entry name" value="P-loop_NTPase"/>
</dbReference>
<evidence type="ECO:0000256" key="3">
    <source>
        <dbReference type="ARBA" id="ARBA00022806"/>
    </source>
</evidence>
<keyword evidence="3" id="KW-0347">Helicase</keyword>
<dbReference type="PROSITE" id="PS51192">
    <property type="entry name" value="HELICASE_ATP_BIND_1"/>
    <property type="match status" value="1"/>
</dbReference>
<dbReference type="GO" id="GO:0005829">
    <property type="term" value="C:cytosol"/>
    <property type="evidence" value="ECO:0007669"/>
    <property type="project" value="TreeGrafter"/>
</dbReference>
<feature type="domain" description="Helicase C-terminal" evidence="7">
    <location>
        <begin position="669"/>
        <end position="817"/>
    </location>
</feature>
<comment type="caution">
    <text evidence="8">The sequence shown here is derived from an EMBL/GenBank/DDBJ whole genome shotgun (WGS) entry which is preliminary data.</text>
</comment>
<dbReference type="GO" id="GO:0003676">
    <property type="term" value="F:nucleic acid binding"/>
    <property type="evidence" value="ECO:0007669"/>
    <property type="project" value="InterPro"/>
</dbReference>
<dbReference type="Pfam" id="PF00270">
    <property type="entry name" value="DEAD"/>
    <property type="match status" value="1"/>
</dbReference>
<dbReference type="SMART" id="SM00490">
    <property type="entry name" value="HELICc"/>
    <property type="match status" value="1"/>
</dbReference>
<keyword evidence="1" id="KW-0547">Nucleotide-binding</keyword>
<dbReference type="CDD" id="cd00268">
    <property type="entry name" value="DEADc"/>
    <property type="match status" value="1"/>
</dbReference>
<dbReference type="Pfam" id="PF00271">
    <property type="entry name" value="Helicase_C"/>
    <property type="match status" value="1"/>
</dbReference>
<evidence type="ECO:0000313" key="8">
    <source>
        <dbReference type="EMBL" id="CAJ1948361.1"/>
    </source>
</evidence>
<evidence type="ECO:0000259" key="7">
    <source>
        <dbReference type="PROSITE" id="PS51194"/>
    </source>
</evidence>
<feature type="compositionally biased region" description="Low complexity" evidence="5">
    <location>
        <begin position="199"/>
        <end position="210"/>
    </location>
</feature>
<dbReference type="InterPro" id="IPR050079">
    <property type="entry name" value="DEAD_box_RNA_helicase"/>
</dbReference>
<feature type="region of interest" description="Disordered" evidence="5">
    <location>
        <begin position="199"/>
        <end position="228"/>
    </location>
</feature>
<gene>
    <name evidence="8" type="ORF">CYCCA115_LOCUS11578</name>
</gene>
<dbReference type="PANTHER" id="PTHR47959">
    <property type="entry name" value="ATP-DEPENDENT RNA HELICASE RHLE-RELATED"/>
    <property type="match status" value="1"/>
</dbReference>
<name>A0AAD2FPH8_9STRA</name>
<dbReference type="InterPro" id="IPR014001">
    <property type="entry name" value="Helicase_ATP-bd"/>
</dbReference>
<feature type="domain" description="Helicase ATP-binding" evidence="6">
    <location>
        <begin position="463"/>
        <end position="641"/>
    </location>
</feature>
<dbReference type="GO" id="GO:0003724">
    <property type="term" value="F:RNA helicase activity"/>
    <property type="evidence" value="ECO:0007669"/>
    <property type="project" value="TreeGrafter"/>
</dbReference>
<dbReference type="InterPro" id="IPR044742">
    <property type="entry name" value="DEAD/DEAH_RhlB"/>
</dbReference>
<dbReference type="PROSITE" id="PS00039">
    <property type="entry name" value="DEAD_ATP_HELICASE"/>
    <property type="match status" value="1"/>
</dbReference>
<keyword evidence="9" id="KW-1185">Reference proteome</keyword>
<sequence length="871" mass="96806">MAQVQFPDLLQSQDMTFADEFQMDGNGIDPPAPAPQDHITVFVSGQTFYMLPELFDQVRCLPWYQVGGLYHLDAEADLFEVILQFYLSGALPSKALLKKRRESLYQLTALLQNATELKMYIQSGKKTKSSSCSTLPSKRGLSLLKMKNKANIPPAPPAVEKKQSKSFFSFKSKKQSKPFDDLDDTQSITSGALSQVTAATAATQASTGTTMSEKENPKKRQKGSNGWNIMNRPKLLEFSKNCQAITIYYFVWQLADENAIMGWFDDDDDDEEEEQDRKSKTSYLAGNDDNGEDEVDPLDAYMQDINTKAKHDQETAGQTTQSERLDVENEEEATSHWQEPSASALTEDAAATEAAMEAKAAMEATFEKALDGKQSRQVDIQLTKVKHSSVEYPDFNKAIIPSENDSSNAAGDMWRRENSITCNPPMDPIYDFAELRDVVPDPIMEWIRSNGYQNPTLVQSQTLGVALRGKDAIITSHTGSGKTLAYLWPLVAHLKENNRKCRALVLVPTRELAAQVEKVAKSMFRDLHHYSALAITGGNMGRYQLSQALIRNKPHLVVATPGRLLDVLSAQQKNKQNWLLQDISFLVLDEADKMLQLGFAPQVSQVLDNLRPDRQSLLTSATLTKKLERMCREWMDDPIRISVGRTGQSSEHVEQHVMCLPDAQAKEAFLKEMLPTFCDVGRTLVFCATREGCEALGQKLQAVVPTVTLHGDKHGHDRKAALKAFTKGQVKLLVATDLAGRGLDVPQVGTVINFEPAKNWDTHVHRIGRAGRLSTKEQQSGSAYTLLLPSNADFAYTLVQEFTREKRPVGDDLRSLANRSRTNKSQKRGETGGLPDGSHRNLKDKSGLGYYGPSGPVADSGVPPPKRSRWS</sequence>
<dbReference type="Gene3D" id="3.40.50.300">
    <property type="entry name" value="P-loop containing nucleotide triphosphate hydrolases"/>
    <property type="match status" value="2"/>
</dbReference>
<feature type="compositionally biased region" description="Acidic residues" evidence="5">
    <location>
        <begin position="264"/>
        <end position="274"/>
    </location>
</feature>
<dbReference type="EMBL" id="CAKOGP040001747">
    <property type="protein sequence ID" value="CAJ1948361.1"/>
    <property type="molecule type" value="Genomic_DNA"/>
</dbReference>
<feature type="compositionally biased region" description="Basic and acidic residues" evidence="5">
    <location>
        <begin position="837"/>
        <end position="846"/>
    </location>
</feature>
<evidence type="ECO:0000259" key="6">
    <source>
        <dbReference type="PROSITE" id="PS51192"/>
    </source>
</evidence>